<protein>
    <submittedName>
        <fullName evidence="2">Uncharacterized protein</fullName>
    </submittedName>
</protein>
<evidence type="ECO:0000256" key="1">
    <source>
        <dbReference type="SAM" id="MobiDB-lite"/>
    </source>
</evidence>
<dbReference type="OrthoDB" id="3455134at2759"/>
<reference evidence="2 3" key="1">
    <citation type="submission" date="2016-05" db="EMBL/GenBank/DDBJ databases">
        <title>A degradative enzymes factory behind the ericoid mycorrhizal symbiosis.</title>
        <authorList>
            <consortium name="DOE Joint Genome Institute"/>
            <person name="Martino E."/>
            <person name="Morin E."/>
            <person name="Grelet G."/>
            <person name="Kuo A."/>
            <person name="Kohler A."/>
            <person name="Daghino S."/>
            <person name="Barry K."/>
            <person name="Choi C."/>
            <person name="Cichocki N."/>
            <person name="Clum A."/>
            <person name="Copeland A."/>
            <person name="Hainaut M."/>
            <person name="Haridas S."/>
            <person name="Labutti K."/>
            <person name="Lindquist E."/>
            <person name="Lipzen A."/>
            <person name="Khouja H.-R."/>
            <person name="Murat C."/>
            <person name="Ohm R."/>
            <person name="Olson A."/>
            <person name="Spatafora J."/>
            <person name="Veneault-Fourrey C."/>
            <person name="Henrissat B."/>
            <person name="Grigoriev I."/>
            <person name="Martin F."/>
            <person name="Perotto S."/>
        </authorList>
    </citation>
    <scope>NUCLEOTIDE SEQUENCE [LARGE SCALE GENOMIC DNA]</scope>
    <source>
        <strain evidence="2 3">UAMH 7357</strain>
    </source>
</reference>
<evidence type="ECO:0000313" key="2">
    <source>
        <dbReference type="EMBL" id="PMD14384.1"/>
    </source>
</evidence>
<dbReference type="Proteomes" id="UP000235672">
    <property type="component" value="Unassembled WGS sequence"/>
</dbReference>
<dbReference type="AlphaFoldDB" id="A0A2J6PK52"/>
<gene>
    <name evidence="2" type="ORF">NA56DRAFT_376500</name>
</gene>
<keyword evidence="3" id="KW-1185">Reference proteome</keyword>
<evidence type="ECO:0000313" key="3">
    <source>
        <dbReference type="Proteomes" id="UP000235672"/>
    </source>
</evidence>
<feature type="region of interest" description="Disordered" evidence="1">
    <location>
        <begin position="342"/>
        <end position="404"/>
    </location>
</feature>
<dbReference type="EMBL" id="KZ613522">
    <property type="protein sequence ID" value="PMD14384.1"/>
    <property type="molecule type" value="Genomic_DNA"/>
</dbReference>
<feature type="compositionally biased region" description="Basic and acidic residues" evidence="1">
    <location>
        <begin position="370"/>
        <end position="383"/>
    </location>
</feature>
<organism evidence="2 3">
    <name type="scientific">Hyaloscypha hepaticicola</name>
    <dbReference type="NCBI Taxonomy" id="2082293"/>
    <lineage>
        <taxon>Eukaryota</taxon>
        <taxon>Fungi</taxon>
        <taxon>Dikarya</taxon>
        <taxon>Ascomycota</taxon>
        <taxon>Pezizomycotina</taxon>
        <taxon>Leotiomycetes</taxon>
        <taxon>Helotiales</taxon>
        <taxon>Hyaloscyphaceae</taxon>
        <taxon>Hyaloscypha</taxon>
    </lineage>
</organism>
<proteinExistence type="predicted"/>
<accession>A0A2J6PK52</accession>
<sequence length="614" mass="69771">MSSTEVDTIDCKVPVRKYVLVSKPSRWKQKSGRVVVQSPMLNISKTILEVPVRRFNGEEENSVCFLPKQDIEKDTSSIYEKAQVSKAPSWVDAHGVALFDSTPSDDFTYCRGHQFWIYIGTNTSGYRTSVPVINLKTFEKGDIEIDQVCWFPRILGPNKQLWTLGGGTRQLRLSGARKISYLSWAICQRLDGTPTATEIVEIPTKEVQLEDRRRLSISESRFLFNKILQRMNGGPFNEAYQINQSESPSWSPGHCSPRSQVIDLPTPPTSPGHQLLQLQQLQQLSKELPIQAQHPLPLPSPWRGIFELCGRINGRYILRNSLIHPQELARTRTQIWRSLLPPVETPSKDMDRSKSNNVITVYSKGPPFRKTRESSSPHRRDSSPSRAETSDEELNNYDTPSSEGSEMIGAAEILVEMSRNVYLDAASPREAWEAHKPVENPMFTALCSLRNPHCPYTILSTRLHYHCPPEKCKLSTLFSIRSQQERAFQDEYDADHIHCVSRLGSFPDSAGECQLQNSRSLFPTHKCCYWDEEDLKTVPTRGQRACESKKLEEARKKGMRILDRSGLVGNWLDVEREVSMMDLNLDNGGRDLEAALNSGFHEVENARCLFAAEY</sequence>
<name>A0A2J6PK52_9HELO</name>